<gene>
    <name evidence="1" type="ORF">UV8b_07949</name>
</gene>
<accession>A0A8E5HYM6</accession>
<dbReference type="KEGG" id="uvi:66068726"/>
<dbReference type="AlphaFoldDB" id="A0A8E5HYM6"/>
<dbReference type="RefSeq" id="XP_043001381.1">
    <property type="nucleotide sequence ID" value="XM_043145446.1"/>
</dbReference>
<protein>
    <submittedName>
        <fullName evidence="1">Uncharacterized protein</fullName>
    </submittedName>
</protein>
<keyword evidence="2" id="KW-1185">Reference proteome</keyword>
<dbReference type="Proteomes" id="UP000027002">
    <property type="component" value="Chromosome 7"/>
</dbReference>
<evidence type="ECO:0000313" key="2">
    <source>
        <dbReference type="Proteomes" id="UP000027002"/>
    </source>
</evidence>
<reference evidence="1" key="1">
    <citation type="submission" date="2020-03" db="EMBL/GenBank/DDBJ databases">
        <title>A mixture of massive structural variations and highly conserved coding sequences in Ustilaginoidea virens genome.</title>
        <authorList>
            <person name="Zhang K."/>
            <person name="Zhao Z."/>
            <person name="Zhang Z."/>
            <person name="Li Y."/>
            <person name="Hsiang T."/>
            <person name="Sun W."/>
        </authorList>
    </citation>
    <scope>NUCLEOTIDE SEQUENCE</scope>
    <source>
        <strain evidence="1">UV-8b</strain>
    </source>
</reference>
<evidence type="ECO:0000313" key="1">
    <source>
        <dbReference type="EMBL" id="QUC23708.1"/>
    </source>
</evidence>
<dbReference type="EMBL" id="CP072759">
    <property type="protein sequence ID" value="QUC23708.1"/>
    <property type="molecule type" value="Genomic_DNA"/>
</dbReference>
<proteinExistence type="predicted"/>
<organism evidence="1 2">
    <name type="scientific">Ustilaginoidea virens</name>
    <name type="common">Rice false smut fungus</name>
    <name type="synonym">Villosiclava virens</name>
    <dbReference type="NCBI Taxonomy" id="1159556"/>
    <lineage>
        <taxon>Eukaryota</taxon>
        <taxon>Fungi</taxon>
        <taxon>Dikarya</taxon>
        <taxon>Ascomycota</taxon>
        <taxon>Pezizomycotina</taxon>
        <taxon>Sordariomycetes</taxon>
        <taxon>Hypocreomycetidae</taxon>
        <taxon>Hypocreales</taxon>
        <taxon>Clavicipitaceae</taxon>
        <taxon>Ustilaginoidea</taxon>
    </lineage>
</organism>
<name>A0A8E5HYM6_USTVR</name>
<dbReference type="GeneID" id="66068726"/>
<sequence length="86" mass="9729">MYVRVGFNVLHGSLIRDHPTSCDFDAFRASWKYHPAAAWRKLARDGASQPKLRRNASITGLQMRKTSHLGISLDEQSNKRVSMSLS</sequence>